<gene>
    <name evidence="3" type="ORF">Tci_063874</name>
</gene>
<dbReference type="Gene3D" id="3.30.70.270">
    <property type="match status" value="1"/>
</dbReference>
<comment type="caution">
    <text evidence="3">The sequence shown here is derived from an EMBL/GenBank/DDBJ whole genome shotgun (WGS) entry which is preliminary data.</text>
</comment>
<dbReference type="SUPFAM" id="SSF53098">
    <property type="entry name" value="Ribonuclease H-like"/>
    <property type="match status" value="1"/>
</dbReference>
<name>A0A6L2P0P3_TANCI</name>
<dbReference type="SUPFAM" id="SSF56672">
    <property type="entry name" value="DNA/RNA polymerases"/>
    <property type="match status" value="1"/>
</dbReference>
<proteinExistence type="predicted"/>
<feature type="region of interest" description="Disordered" evidence="1">
    <location>
        <begin position="75"/>
        <end position="104"/>
    </location>
</feature>
<dbReference type="InterPro" id="IPR012337">
    <property type="entry name" value="RNaseH-like_sf"/>
</dbReference>
<dbReference type="PROSITE" id="PS50994">
    <property type="entry name" value="INTEGRASE"/>
    <property type="match status" value="1"/>
</dbReference>
<evidence type="ECO:0000256" key="1">
    <source>
        <dbReference type="SAM" id="MobiDB-lite"/>
    </source>
</evidence>
<dbReference type="GO" id="GO:0003676">
    <property type="term" value="F:nucleic acid binding"/>
    <property type="evidence" value="ECO:0007669"/>
    <property type="project" value="InterPro"/>
</dbReference>
<evidence type="ECO:0000259" key="2">
    <source>
        <dbReference type="PROSITE" id="PS50994"/>
    </source>
</evidence>
<dbReference type="PANTHER" id="PTHR37984:SF5">
    <property type="entry name" value="PROTEIN NYNRIN-LIKE"/>
    <property type="match status" value="1"/>
</dbReference>
<dbReference type="InterPro" id="IPR001584">
    <property type="entry name" value="Integrase_cat-core"/>
</dbReference>
<protein>
    <submittedName>
        <fullName evidence="3">Protein NYNRIN-like</fullName>
    </submittedName>
</protein>
<feature type="domain" description="Integrase catalytic" evidence="2">
    <location>
        <begin position="181"/>
        <end position="286"/>
    </location>
</feature>
<dbReference type="EMBL" id="BKCJ010010508">
    <property type="protein sequence ID" value="GEU91896.1"/>
    <property type="molecule type" value="Genomic_DNA"/>
</dbReference>
<dbReference type="InterPro" id="IPR036397">
    <property type="entry name" value="RNaseH_sf"/>
</dbReference>
<dbReference type="InterPro" id="IPR043128">
    <property type="entry name" value="Rev_trsase/Diguanyl_cyclase"/>
</dbReference>
<dbReference type="InterPro" id="IPR050951">
    <property type="entry name" value="Retrovirus_Pol_polyprotein"/>
</dbReference>
<reference evidence="3" key="1">
    <citation type="journal article" date="2019" name="Sci. Rep.">
        <title>Draft genome of Tanacetum cinerariifolium, the natural source of mosquito coil.</title>
        <authorList>
            <person name="Yamashiro T."/>
            <person name="Shiraishi A."/>
            <person name="Satake H."/>
            <person name="Nakayama K."/>
        </authorList>
    </citation>
    <scope>NUCLEOTIDE SEQUENCE</scope>
</reference>
<dbReference type="PANTHER" id="PTHR37984">
    <property type="entry name" value="PROTEIN CBG26694"/>
    <property type="match status" value="1"/>
</dbReference>
<organism evidence="3">
    <name type="scientific">Tanacetum cinerariifolium</name>
    <name type="common">Dalmatian daisy</name>
    <name type="synonym">Chrysanthemum cinerariifolium</name>
    <dbReference type="NCBI Taxonomy" id="118510"/>
    <lineage>
        <taxon>Eukaryota</taxon>
        <taxon>Viridiplantae</taxon>
        <taxon>Streptophyta</taxon>
        <taxon>Embryophyta</taxon>
        <taxon>Tracheophyta</taxon>
        <taxon>Spermatophyta</taxon>
        <taxon>Magnoliopsida</taxon>
        <taxon>eudicotyledons</taxon>
        <taxon>Gunneridae</taxon>
        <taxon>Pentapetalae</taxon>
        <taxon>asterids</taxon>
        <taxon>campanulids</taxon>
        <taxon>Asterales</taxon>
        <taxon>Asteraceae</taxon>
        <taxon>Asteroideae</taxon>
        <taxon>Anthemideae</taxon>
        <taxon>Anthemidinae</taxon>
        <taxon>Tanacetum</taxon>
    </lineage>
</organism>
<dbReference type="InterPro" id="IPR043502">
    <property type="entry name" value="DNA/RNA_pol_sf"/>
</dbReference>
<dbReference type="GO" id="GO:0015074">
    <property type="term" value="P:DNA integration"/>
    <property type="evidence" value="ECO:0007669"/>
    <property type="project" value="InterPro"/>
</dbReference>
<evidence type="ECO:0000313" key="3">
    <source>
        <dbReference type="EMBL" id="GEU91896.1"/>
    </source>
</evidence>
<dbReference type="Gene3D" id="3.30.420.10">
    <property type="entry name" value="Ribonuclease H-like superfamily/Ribonuclease H"/>
    <property type="match status" value="2"/>
</dbReference>
<dbReference type="AlphaFoldDB" id="A0A6L2P0P3"/>
<sequence>MEEGKFLGYIVTSKGIRANPKKTKAVMNMPSPRNLKQMQRLSGKLAALNRFLFKAAERALPCLDILKKYTMTEDNPTQVKTDGSDDTLAEGESMKEQEDTKTKTPENFKAKTNIWKLYIDGASNEHGSGAGLILIDPEGSKYSYALRLNFANSNNDAKYEALLAGIRDRTKAAKNDMIFVTSAWPFRKWGMDIVGTLPEAPGKIKYLIVAIDYFTKWLEAKLVTSITKKQVKNSTFDNIICRFGIPATIITDNRTQLINDPFKFWAEGLGMNPDISSSRKRSYRTR</sequence>
<accession>A0A6L2P0P3</accession>
<feature type="compositionally biased region" description="Basic and acidic residues" evidence="1">
    <location>
        <begin position="92"/>
        <end position="104"/>
    </location>
</feature>
<dbReference type="Pfam" id="PF00665">
    <property type="entry name" value="rve"/>
    <property type="match status" value="1"/>
</dbReference>